<dbReference type="PANTHER" id="PTHR13254:SF0">
    <property type="entry name" value="GOLGIN SUBFAMILY A MEMBER 7_ERF4 DOMAIN-CONTAINING PROTEIN"/>
    <property type="match status" value="1"/>
</dbReference>
<evidence type="ECO:0000259" key="7">
    <source>
        <dbReference type="Pfam" id="PF10256"/>
    </source>
</evidence>
<organism evidence="8 9">
    <name type="scientific">Candida parapsilosis</name>
    <name type="common">Yeast</name>
    <dbReference type="NCBI Taxonomy" id="5480"/>
    <lineage>
        <taxon>Eukaryota</taxon>
        <taxon>Fungi</taxon>
        <taxon>Dikarya</taxon>
        <taxon>Ascomycota</taxon>
        <taxon>Saccharomycotina</taxon>
        <taxon>Pichiomycetes</taxon>
        <taxon>Debaryomycetaceae</taxon>
        <taxon>Candida/Lodderomyces clade</taxon>
        <taxon>Candida</taxon>
    </lineage>
</organism>
<feature type="domain" description="Golgin subfamily A member 7/ERF4" evidence="7">
    <location>
        <begin position="70"/>
        <end position="223"/>
    </location>
</feature>
<dbReference type="Pfam" id="PF10256">
    <property type="entry name" value="Erf4"/>
    <property type="match status" value="1"/>
</dbReference>
<sequence>MSNENGHGFVNDKYSLSKGKEEDPELVFFNYHEFLAPTQDSSSSHPALVINHFPNYFADKSSSTFRNTRVVRIPRCYDNNPYSDLTPQFSTIYPGQEAGAIKLEEHGEVTTGLYDGGVFGTTSDIIGFKEIISEGELFDIIDTINRMLYDAFYPFRVATLIENIMEVLTGGLFISIMNLLRIRTFTKRKVLELEQYVENVNVKLQPKDVTIVSPRKMGYLSICIVYVPKVDTNA</sequence>
<comment type="subcellular location">
    <subcellularLocation>
        <location evidence="1">Endoplasmic reticulum membrane</location>
        <topology evidence="1">Peripheral membrane protein</topology>
    </subcellularLocation>
</comment>
<evidence type="ECO:0000256" key="4">
    <source>
        <dbReference type="ARBA" id="ARBA00018463"/>
    </source>
</evidence>
<evidence type="ECO:0000256" key="6">
    <source>
        <dbReference type="ARBA" id="ARBA00023136"/>
    </source>
</evidence>
<comment type="similarity">
    <text evidence="2">Belongs to the ERF4 family.</text>
</comment>
<accession>A0A8X7TA63</accession>
<dbReference type="EMBL" id="JABWAB010000011">
    <property type="protein sequence ID" value="KAF6044332.1"/>
    <property type="molecule type" value="Genomic_DNA"/>
</dbReference>
<proteinExistence type="inferred from homology"/>
<protein>
    <recommendedName>
        <fullName evidence="4">Ras modification protein ERF4</fullName>
    </recommendedName>
</protein>
<dbReference type="GO" id="GO:0006612">
    <property type="term" value="P:protein targeting to membrane"/>
    <property type="evidence" value="ECO:0007669"/>
    <property type="project" value="TreeGrafter"/>
</dbReference>
<dbReference type="PANTHER" id="PTHR13254">
    <property type="entry name" value="GOLGI AUTOANTIGEN, GOLGIN SUBFAMILY A, 7"/>
    <property type="match status" value="1"/>
</dbReference>
<name>A0A8X7TA63_CANPA</name>
<dbReference type="InterPro" id="IPR051371">
    <property type="entry name" value="Ras_palmitoyltransferase"/>
</dbReference>
<keyword evidence="5" id="KW-0256">Endoplasmic reticulum</keyword>
<reference evidence="8" key="1">
    <citation type="submission" date="2020-03" db="EMBL/GenBank/DDBJ databases">
        <title>FDA dAtabase for Regulatory Grade micrObial Sequences (FDA-ARGOS): Supporting development and validation of Infectious Disease Dx tests.</title>
        <authorList>
            <person name="Campos J."/>
            <person name="Goldberg B."/>
            <person name="Tallon L."/>
            <person name="Sadzewicz L."/>
            <person name="Vavikolanu K."/>
            <person name="Mehta A."/>
            <person name="Aluvathingal J."/>
            <person name="Nadendla S."/>
            <person name="Nandy P."/>
            <person name="Geyer C."/>
            <person name="Yan Y."/>
            <person name="Sichtig H."/>
        </authorList>
    </citation>
    <scope>NUCLEOTIDE SEQUENCE [LARGE SCALE GENOMIC DNA]</scope>
    <source>
        <strain evidence="8">FDAARGOS_652</strain>
    </source>
</reference>
<dbReference type="Proteomes" id="UP000590412">
    <property type="component" value="Unassembled WGS sequence"/>
</dbReference>
<evidence type="ECO:0000256" key="5">
    <source>
        <dbReference type="ARBA" id="ARBA00022824"/>
    </source>
</evidence>
<comment type="caution">
    <text evidence="8">The sequence shown here is derived from an EMBL/GenBank/DDBJ whole genome shotgun (WGS) entry which is preliminary data.</text>
</comment>
<dbReference type="GO" id="GO:0031211">
    <property type="term" value="C:endoplasmic reticulum palmitoyltransferase complex"/>
    <property type="evidence" value="ECO:0007669"/>
    <property type="project" value="TreeGrafter"/>
</dbReference>
<evidence type="ECO:0000313" key="8">
    <source>
        <dbReference type="EMBL" id="KAF6044332.1"/>
    </source>
</evidence>
<gene>
    <name evidence="8" type="ORF">FOB60_005425</name>
</gene>
<evidence type="ECO:0000256" key="1">
    <source>
        <dbReference type="ARBA" id="ARBA00004406"/>
    </source>
</evidence>
<keyword evidence="6" id="KW-0472">Membrane</keyword>
<dbReference type="GO" id="GO:0005789">
    <property type="term" value="C:endoplasmic reticulum membrane"/>
    <property type="evidence" value="ECO:0007669"/>
    <property type="project" value="UniProtKB-SubCell"/>
</dbReference>
<dbReference type="InterPro" id="IPR019383">
    <property type="entry name" value="Golgin_A_7/ERF4"/>
</dbReference>
<dbReference type="OrthoDB" id="5377273at2759"/>
<dbReference type="AlphaFoldDB" id="A0A8X7TA63"/>
<evidence type="ECO:0000256" key="2">
    <source>
        <dbReference type="ARBA" id="ARBA00007732"/>
    </source>
</evidence>
<evidence type="ECO:0000313" key="9">
    <source>
        <dbReference type="Proteomes" id="UP000590412"/>
    </source>
</evidence>
<comment type="subunit">
    <text evidence="3">Interacts with ERF2.</text>
</comment>
<evidence type="ECO:0000256" key="3">
    <source>
        <dbReference type="ARBA" id="ARBA00011396"/>
    </source>
</evidence>